<dbReference type="SUPFAM" id="SSF102735">
    <property type="entry name" value="Trigger factor ribosome-binding domain"/>
    <property type="match status" value="1"/>
</dbReference>
<comment type="caution">
    <text evidence="15">The sequence shown here is derived from an EMBL/GenBank/DDBJ whole genome shotgun (WGS) entry which is preliminary data.</text>
</comment>
<evidence type="ECO:0000256" key="9">
    <source>
        <dbReference type="ARBA" id="ARBA00023306"/>
    </source>
</evidence>
<dbReference type="GO" id="GO:0043335">
    <property type="term" value="P:protein unfolding"/>
    <property type="evidence" value="ECO:0007669"/>
    <property type="project" value="TreeGrafter"/>
</dbReference>
<dbReference type="InterPro" id="IPR036611">
    <property type="entry name" value="Trigger_fac_ribosome-bd_sf"/>
</dbReference>
<dbReference type="InterPro" id="IPR037041">
    <property type="entry name" value="Trigger_fac_C_sf"/>
</dbReference>
<dbReference type="PROSITE" id="PS50059">
    <property type="entry name" value="FKBP_PPIASE"/>
    <property type="match status" value="1"/>
</dbReference>
<dbReference type="RefSeq" id="WP_135481343.1">
    <property type="nucleotide sequence ID" value="NZ_SRMF01000001.1"/>
</dbReference>
<evidence type="ECO:0000256" key="4">
    <source>
        <dbReference type="ARBA" id="ARBA00016902"/>
    </source>
</evidence>
<dbReference type="HAMAP" id="MF_00303">
    <property type="entry name" value="Trigger_factor_Tig"/>
    <property type="match status" value="1"/>
</dbReference>
<evidence type="ECO:0000256" key="8">
    <source>
        <dbReference type="ARBA" id="ARBA00023235"/>
    </source>
</evidence>
<dbReference type="GO" id="GO:0043022">
    <property type="term" value="F:ribosome binding"/>
    <property type="evidence" value="ECO:0007669"/>
    <property type="project" value="TreeGrafter"/>
</dbReference>
<evidence type="ECO:0000256" key="12">
    <source>
        <dbReference type="PROSITE-ProRule" id="PRU00277"/>
    </source>
</evidence>
<gene>
    <name evidence="11" type="primary">tig</name>
    <name evidence="15" type="ORF">E4656_03915</name>
</gene>
<keyword evidence="8 11" id="KW-0413">Isomerase</keyword>
<evidence type="ECO:0000256" key="2">
    <source>
        <dbReference type="ARBA" id="ARBA00005464"/>
    </source>
</evidence>
<dbReference type="InterPro" id="IPR027304">
    <property type="entry name" value="Trigger_fact/SurA_dom_sf"/>
</dbReference>
<dbReference type="GO" id="GO:0015031">
    <property type="term" value="P:protein transport"/>
    <property type="evidence" value="ECO:0007669"/>
    <property type="project" value="UniProtKB-UniRule"/>
</dbReference>
<dbReference type="InterPro" id="IPR005215">
    <property type="entry name" value="Trig_fac"/>
</dbReference>
<evidence type="ECO:0000256" key="5">
    <source>
        <dbReference type="ARBA" id="ARBA00022618"/>
    </source>
</evidence>
<dbReference type="PIRSF" id="PIRSF003095">
    <property type="entry name" value="Trigger_factor"/>
    <property type="match status" value="1"/>
</dbReference>
<dbReference type="Pfam" id="PF05698">
    <property type="entry name" value="Trigger_C"/>
    <property type="match status" value="1"/>
</dbReference>
<dbReference type="GO" id="GO:0051301">
    <property type="term" value="P:cell division"/>
    <property type="evidence" value="ECO:0007669"/>
    <property type="project" value="UniProtKB-KW"/>
</dbReference>
<keyword evidence="5 11" id="KW-0132">Cell division</keyword>
<dbReference type="Gene3D" id="3.10.50.40">
    <property type="match status" value="1"/>
</dbReference>
<keyword evidence="7 11" id="KW-0143">Chaperone</keyword>
<dbReference type="InterPro" id="IPR008880">
    <property type="entry name" value="Trigger_fac_C"/>
</dbReference>
<evidence type="ECO:0000313" key="15">
    <source>
        <dbReference type="EMBL" id="TGG95569.1"/>
    </source>
</evidence>
<dbReference type="GO" id="GO:0003755">
    <property type="term" value="F:peptidyl-prolyl cis-trans isomerase activity"/>
    <property type="evidence" value="ECO:0007669"/>
    <property type="project" value="UniProtKB-UniRule"/>
</dbReference>
<dbReference type="SUPFAM" id="SSF54534">
    <property type="entry name" value="FKBP-like"/>
    <property type="match status" value="1"/>
</dbReference>
<dbReference type="EC" id="5.2.1.8" evidence="3 11"/>
<dbReference type="InterPro" id="IPR001179">
    <property type="entry name" value="PPIase_FKBP_dom"/>
</dbReference>
<dbReference type="PANTHER" id="PTHR30560">
    <property type="entry name" value="TRIGGER FACTOR CHAPERONE AND PEPTIDYL-PROLYL CIS/TRANS ISOMERASE"/>
    <property type="match status" value="1"/>
</dbReference>
<evidence type="ECO:0000259" key="14">
    <source>
        <dbReference type="PROSITE" id="PS50059"/>
    </source>
</evidence>
<dbReference type="InterPro" id="IPR008881">
    <property type="entry name" value="Trigger_fac_ribosome-bd_bac"/>
</dbReference>
<protein>
    <recommendedName>
        <fullName evidence="4 11">Trigger factor</fullName>
        <shortName evidence="11">TF</shortName>
        <ecNumber evidence="3 11">5.2.1.8</ecNumber>
    </recommendedName>
    <alternativeName>
        <fullName evidence="10 11">PPIase</fullName>
    </alternativeName>
</protein>
<dbReference type="GO" id="GO:0051083">
    <property type="term" value="P:'de novo' cotranslational protein folding"/>
    <property type="evidence" value="ECO:0007669"/>
    <property type="project" value="TreeGrafter"/>
</dbReference>
<comment type="catalytic activity">
    <reaction evidence="1 11 12">
        <text>[protein]-peptidylproline (omega=180) = [protein]-peptidylproline (omega=0)</text>
        <dbReference type="Rhea" id="RHEA:16237"/>
        <dbReference type="Rhea" id="RHEA-COMP:10747"/>
        <dbReference type="Rhea" id="RHEA-COMP:10748"/>
        <dbReference type="ChEBI" id="CHEBI:83833"/>
        <dbReference type="ChEBI" id="CHEBI:83834"/>
        <dbReference type="EC" id="5.2.1.8"/>
    </reaction>
</comment>
<evidence type="ECO:0000256" key="1">
    <source>
        <dbReference type="ARBA" id="ARBA00000971"/>
    </source>
</evidence>
<evidence type="ECO:0000256" key="10">
    <source>
        <dbReference type="ARBA" id="ARBA00029986"/>
    </source>
</evidence>
<dbReference type="InterPro" id="IPR046357">
    <property type="entry name" value="PPIase_dom_sf"/>
</dbReference>
<sequence>MQVTVETTSGLERRMTINVPADKVNAEVDKRVKDTARRVRLDGFRPGKVPASVVKQRFGPSIRAEVLQDVVRESYVEALDQESITPAGYPRFEDVKDEGEAVQFAAVFEVFPEIRLGDFSKVEVERSTVEVTDENVEQMIESLRQQRAEYNDVDRAAANDDKVVADFVGKIDGEAFDGGSAEDQELILGSGRMIPGFEEGIVGIKPGAEKTIEVTFPEEYQNKDLAGKKATFDITLKKVQAPSLPELNEDFIKELGARETDVEAFRQEVRENMTREARQAVQSKVKNDVINQLIEASEFDAPTALVDQEIQRLRQEAVQQFGGGQQMDPNQLPRELFVEQAERRVRTGLIFSEVAKKHELEADDESVRARVEELASVYQEPESVVNYYMNNQEQLAQVQSLVLEDKVIERILQDAKVTEVQADYYEAVKRDN</sequence>
<dbReference type="Gene3D" id="3.30.70.1050">
    <property type="entry name" value="Trigger factor ribosome-binding domain"/>
    <property type="match status" value="1"/>
</dbReference>
<dbReference type="Proteomes" id="UP000297475">
    <property type="component" value="Unassembled WGS sequence"/>
</dbReference>
<evidence type="ECO:0000256" key="6">
    <source>
        <dbReference type="ARBA" id="ARBA00023110"/>
    </source>
</evidence>
<dbReference type="OrthoDB" id="9767721at2"/>
<evidence type="ECO:0000256" key="13">
    <source>
        <dbReference type="RuleBase" id="RU003914"/>
    </source>
</evidence>
<dbReference type="GO" id="GO:0044183">
    <property type="term" value="F:protein folding chaperone"/>
    <property type="evidence" value="ECO:0007669"/>
    <property type="project" value="TreeGrafter"/>
</dbReference>
<dbReference type="Pfam" id="PF00254">
    <property type="entry name" value="FKBP_C"/>
    <property type="match status" value="1"/>
</dbReference>
<comment type="function">
    <text evidence="11">Involved in protein export. Acts as a chaperone by maintaining the newly synthesized protein in an open conformation. Functions as a peptidyl-prolyl cis-trans isomerase.</text>
</comment>
<keyword evidence="16" id="KW-1185">Reference proteome</keyword>
<dbReference type="AlphaFoldDB" id="A0A4Z0WAA0"/>
<organism evidence="15 16">
    <name type="scientific">Natronospirillum operosum</name>
    <dbReference type="NCBI Taxonomy" id="2759953"/>
    <lineage>
        <taxon>Bacteria</taxon>
        <taxon>Pseudomonadati</taxon>
        <taxon>Pseudomonadota</taxon>
        <taxon>Gammaproteobacteria</taxon>
        <taxon>Oceanospirillales</taxon>
        <taxon>Natronospirillaceae</taxon>
        <taxon>Natronospirillum</taxon>
    </lineage>
</organism>
<dbReference type="Gene3D" id="1.10.3120.10">
    <property type="entry name" value="Trigger factor, C-terminal domain"/>
    <property type="match status" value="1"/>
</dbReference>
<accession>A0A4Z0WAA0</accession>
<dbReference type="Pfam" id="PF05697">
    <property type="entry name" value="Trigger_N"/>
    <property type="match status" value="1"/>
</dbReference>
<dbReference type="FunFam" id="3.10.50.40:FF:000001">
    <property type="entry name" value="Trigger factor"/>
    <property type="match status" value="1"/>
</dbReference>
<comment type="subcellular location">
    <subcellularLocation>
        <location evidence="11">Cytoplasm</location>
    </subcellularLocation>
    <text evidence="11">About half TF is bound to the ribosome near the polypeptide exit tunnel while the other half is free in the cytoplasm.</text>
</comment>
<dbReference type="NCBIfam" id="TIGR00115">
    <property type="entry name" value="tig"/>
    <property type="match status" value="1"/>
</dbReference>
<keyword evidence="6 11" id="KW-0697">Rotamase</keyword>
<feature type="domain" description="PPIase FKBP-type" evidence="14">
    <location>
        <begin position="160"/>
        <end position="220"/>
    </location>
</feature>
<evidence type="ECO:0000256" key="7">
    <source>
        <dbReference type="ARBA" id="ARBA00023186"/>
    </source>
</evidence>
<dbReference type="SUPFAM" id="SSF109998">
    <property type="entry name" value="Triger factor/SurA peptide-binding domain-like"/>
    <property type="match status" value="1"/>
</dbReference>
<evidence type="ECO:0000256" key="11">
    <source>
        <dbReference type="HAMAP-Rule" id="MF_00303"/>
    </source>
</evidence>
<proteinExistence type="inferred from homology"/>
<reference evidence="15 16" key="1">
    <citation type="submission" date="2019-04" db="EMBL/GenBank/DDBJ databases">
        <title>Natronospirillum operosus gen. nov., sp. nov., a haloalkaliphilic satellite isolated from decaying biomass of laboratory culture of cyanobacterium Geitlerinema sp. and proposal of Natronospirillaceae fam. nov. and Saccharospirillaceae fam. nov.</title>
        <authorList>
            <person name="Kevbrin V."/>
            <person name="Boltyanskaya Y."/>
            <person name="Koziaeva V."/>
            <person name="Grouzdev D.S."/>
            <person name="Park M."/>
            <person name="Cho J."/>
        </authorList>
    </citation>
    <scope>NUCLEOTIDE SEQUENCE [LARGE SCALE GENOMIC DNA]</scope>
    <source>
        <strain evidence="15 16">G-116</strain>
    </source>
</reference>
<dbReference type="GO" id="GO:0005737">
    <property type="term" value="C:cytoplasm"/>
    <property type="evidence" value="ECO:0007669"/>
    <property type="project" value="UniProtKB-SubCell"/>
</dbReference>
<evidence type="ECO:0000256" key="3">
    <source>
        <dbReference type="ARBA" id="ARBA00013194"/>
    </source>
</evidence>
<evidence type="ECO:0000313" key="16">
    <source>
        <dbReference type="Proteomes" id="UP000297475"/>
    </source>
</evidence>
<dbReference type="PANTHER" id="PTHR30560:SF3">
    <property type="entry name" value="TRIGGER FACTOR-LIKE PROTEIN TIG, CHLOROPLASTIC"/>
    <property type="match status" value="1"/>
</dbReference>
<keyword evidence="11" id="KW-0963">Cytoplasm</keyword>
<name>A0A4Z0WAA0_9GAMM</name>
<comment type="similarity">
    <text evidence="2 11 13">Belongs to the FKBP-type PPIase family. Tig subfamily.</text>
</comment>
<comment type="domain">
    <text evidence="11">Consists of 3 domains; the N-terminus binds the ribosome, the middle domain has PPIase activity, while the C-terminus has intrinsic chaperone activity on its own.</text>
</comment>
<keyword evidence="9 11" id="KW-0131">Cell cycle</keyword>
<dbReference type="EMBL" id="SRMF01000001">
    <property type="protein sequence ID" value="TGG95569.1"/>
    <property type="molecule type" value="Genomic_DNA"/>
</dbReference>